<evidence type="ECO:0000313" key="2">
    <source>
        <dbReference type="Proteomes" id="UP000037035"/>
    </source>
</evidence>
<dbReference type="VEuPathDB" id="FungiDB:VP01_1208g1"/>
<proteinExistence type="predicted"/>
<sequence>MSDNPYGSGVLGKAMLPLATSKFGVVPPPKSKGGSGVPDQNMVDALEEIPHVKSKPAGAKIRPRDYPGVRFNVDVSGREKGLSLQFQERVQRRLYNLNLIWQSRDGSSLLPDLKEICDAARAKLNMMELMEETLGLAPQVELRLFVQRSAAKEGPPVEWKPFVPGVRPPTHGGSAGICAYWGEKGYYLSKCVELTADLNTQRVRIWQGDFYFPGSRENIKGVPCNVAGGIFGRASPGQTRGHLRKRCGCGSSLVVGAEVWVVQSDERVMFGELDQMDVDFPKK</sequence>
<name>A0A0L6VQD5_9BASI</name>
<reference evidence="1 2" key="1">
    <citation type="submission" date="2015-08" db="EMBL/GenBank/DDBJ databases">
        <title>Next Generation Sequencing and Analysis of the Genome of Puccinia sorghi L Schw, the Causal Agent of Maize Common Rust.</title>
        <authorList>
            <person name="Rochi L."/>
            <person name="Burguener G."/>
            <person name="Darino M."/>
            <person name="Turjanski A."/>
            <person name="Kreff E."/>
            <person name="Dieguez M.J."/>
            <person name="Sacco F."/>
        </authorList>
    </citation>
    <scope>NUCLEOTIDE SEQUENCE [LARGE SCALE GENOMIC DNA]</scope>
    <source>
        <strain evidence="1 2">RO10H11247</strain>
    </source>
</reference>
<organism evidence="1 2">
    <name type="scientific">Puccinia sorghi</name>
    <dbReference type="NCBI Taxonomy" id="27349"/>
    <lineage>
        <taxon>Eukaryota</taxon>
        <taxon>Fungi</taxon>
        <taxon>Dikarya</taxon>
        <taxon>Basidiomycota</taxon>
        <taxon>Pucciniomycotina</taxon>
        <taxon>Pucciniomycetes</taxon>
        <taxon>Pucciniales</taxon>
        <taxon>Pucciniaceae</taxon>
        <taxon>Puccinia</taxon>
    </lineage>
</organism>
<comment type="caution">
    <text evidence="1">The sequence shown here is derived from an EMBL/GenBank/DDBJ whole genome shotgun (WGS) entry which is preliminary data.</text>
</comment>
<dbReference type="EMBL" id="LAVV01002321">
    <property type="protein sequence ID" value="KNZ62908.1"/>
    <property type="molecule type" value="Genomic_DNA"/>
</dbReference>
<keyword evidence="2" id="KW-1185">Reference proteome</keyword>
<protein>
    <submittedName>
        <fullName evidence="1">Uncharacterized protein</fullName>
    </submittedName>
</protein>
<dbReference type="AlphaFoldDB" id="A0A0L6VQD5"/>
<accession>A0A0L6VQD5</accession>
<dbReference type="Proteomes" id="UP000037035">
    <property type="component" value="Unassembled WGS sequence"/>
</dbReference>
<gene>
    <name evidence="1" type="ORF">VP01_1208g1</name>
</gene>
<evidence type="ECO:0000313" key="1">
    <source>
        <dbReference type="EMBL" id="KNZ62908.1"/>
    </source>
</evidence>